<dbReference type="STRING" id="1365824.V5EPD2"/>
<dbReference type="OrthoDB" id="2567806at2759"/>
<evidence type="ECO:0000259" key="2">
    <source>
        <dbReference type="Pfam" id="PF01172"/>
    </source>
</evidence>
<sequence>MKSFHKVVYKPDSQSTDEFMVIVNGEEYKKWIGGDKTIPLAEVVDSFDVFHTGQGAQGIMGRPSKQQLDSVFDSHKDVDVVTHILERGQLQQSSSKEGFSTTNDAKQGQNTTSRGSGGGFGGR</sequence>
<dbReference type="EMBL" id="KI545866">
    <property type="protein sequence ID" value="EST06970.1"/>
    <property type="molecule type" value="Genomic_DNA"/>
</dbReference>
<protein>
    <recommendedName>
        <fullName evidence="2">Ribosome maturation protein SDO1/SBDS N-terminal domain-containing protein</fullName>
    </recommendedName>
</protein>
<accession>V5EPD2</accession>
<feature type="compositionally biased region" description="Polar residues" evidence="1">
    <location>
        <begin position="89"/>
        <end position="112"/>
    </location>
</feature>
<dbReference type="Gene3D" id="3.30.1250.10">
    <property type="entry name" value="Ribosome maturation protein SBDS, N-terminal domain"/>
    <property type="match status" value="1"/>
</dbReference>
<dbReference type="RefSeq" id="XP_016291959.1">
    <property type="nucleotide sequence ID" value="XM_016436716.1"/>
</dbReference>
<evidence type="ECO:0000313" key="3">
    <source>
        <dbReference type="EMBL" id="EST06970.1"/>
    </source>
</evidence>
<keyword evidence="4" id="KW-1185">Reference proteome</keyword>
<dbReference type="eggNOG" id="ENOG502S9SB">
    <property type="taxonomic scope" value="Eukaryota"/>
</dbReference>
<name>V5EPD2_KALBG</name>
<proteinExistence type="predicted"/>
<reference evidence="4" key="1">
    <citation type="journal article" date="2013" name="Genome Announc.">
        <title>Draft genome sequence of Pseudozyma brasiliensis sp. nov. strain GHG001, a high producer of endo-1,4-xylanase isolated from an insect pest of sugarcane.</title>
        <authorList>
            <person name="Oliveira J.V.D.C."/>
            <person name="dos Santos R.A.C."/>
            <person name="Borges T.A."/>
            <person name="Riano-Pachon D.M."/>
            <person name="Goldman G.H."/>
        </authorList>
    </citation>
    <scope>NUCLEOTIDE SEQUENCE [LARGE SCALE GENOMIC DNA]</scope>
    <source>
        <strain evidence="4">GHG001</strain>
    </source>
</reference>
<organism evidence="3 4">
    <name type="scientific">Kalmanozyma brasiliensis (strain GHG001)</name>
    <name type="common">Yeast</name>
    <name type="synonym">Pseudozyma brasiliensis</name>
    <dbReference type="NCBI Taxonomy" id="1365824"/>
    <lineage>
        <taxon>Eukaryota</taxon>
        <taxon>Fungi</taxon>
        <taxon>Dikarya</taxon>
        <taxon>Basidiomycota</taxon>
        <taxon>Ustilaginomycotina</taxon>
        <taxon>Ustilaginomycetes</taxon>
        <taxon>Ustilaginales</taxon>
        <taxon>Ustilaginaceae</taxon>
        <taxon>Kalmanozyma</taxon>
    </lineage>
</organism>
<evidence type="ECO:0000313" key="4">
    <source>
        <dbReference type="Proteomes" id="UP000019377"/>
    </source>
</evidence>
<dbReference type="Pfam" id="PF01172">
    <property type="entry name" value="SBDS_N"/>
    <property type="match status" value="1"/>
</dbReference>
<dbReference type="InterPro" id="IPR019783">
    <property type="entry name" value="SDO1/SBDS_N"/>
</dbReference>
<dbReference type="Proteomes" id="UP000019377">
    <property type="component" value="Unassembled WGS sequence"/>
</dbReference>
<feature type="region of interest" description="Disordered" evidence="1">
    <location>
        <begin position="86"/>
        <end position="123"/>
    </location>
</feature>
<evidence type="ECO:0000256" key="1">
    <source>
        <dbReference type="SAM" id="MobiDB-lite"/>
    </source>
</evidence>
<dbReference type="SUPFAM" id="SSF89895">
    <property type="entry name" value="FYSH domain"/>
    <property type="match status" value="1"/>
</dbReference>
<dbReference type="AlphaFoldDB" id="V5EPD2"/>
<dbReference type="OMA" id="PEHGKQG"/>
<dbReference type="InterPro" id="IPR036786">
    <property type="entry name" value="Ribosome_mat_SBDS_N_sf"/>
</dbReference>
<dbReference type="GeneID" id="27419359"/>
<feature type="domain" description="Ribosome maturation protein SDO1/SBDS N-terminal" evidence="2">
    <location>
        <begin position="5"/>
        <end position="96"/>
    </location>
</feature>
<gene>
    <name evidence="3" type="ORF">PSEUBRA_SCAF23g05222</name>
</gene>
<dbReference type="HOGENOM" id="CLU_137480_0_0_1"/>